<proteinExistence type="predicted"/>
<accession>A0A1M6XZE3</accession>
<dbReference type="EMBL" id="FOKU01000005">
    <property type="protein sequence ID" value="SFC04243.1"/>
    <property type="molecule type" value="Genomic_DNA"/>
</dbReference>
<keyword evidence="5" id="KW-1185">Reference proteome</keyword>
<organism evidence="3 4">
    <name type="scientific">Flagellimonas taeanensis</name>
    <dbReference type="NCBI Taxonomy" id="1005926"/>
    <lineage>
        <taxon>Bacteria</taxon>
        <taxon>Pseudomonadati</taxon>
        <taxon>Bacteroidota</taxon>
        <taxon>Flavobacteriia</taxon>
        <taxon>Flavobacteriales</taxon>
        <taxon>Flavobacteriaceae</taxon>
        <taxon>Flagellimonas</taxon>
    </lineage>
</organism>
<sequence>MIPSKKHNIKEKYFLRYRPFFWSLGPKSSDTPDTDQLSEQSVLKVSN</sequence>
<protein>
    <submittedName>
        <fullName evidence="3">Uncharacterized protein</fullName>
    </submittedName>
</protein>
<gene>
    <name evidence="2" type="ORF">SAMN04487891_10559</name>
    <name evidence="3" type="ORF">SAMN05216293_2660</name>
</gene>
<comment type="caution">
    <text evidence="3">The sequence shown here is derived from an EMBL/GenBank/DDBJ whole genome shotgun (WGS) entry which is preliminary data.</text>
</comment>
<evidence type="ECO:0000313" key="2">
    <source>
        <dbReference type="EMBL" id="SFC04243.1"/>
    </source>
</evidence>
<reference evidence="3 4" key="1">
    <citation type="submission" date="2016-11" db="EMBL/GenBank/DDBJ databases">
        <authorList>
            <person name="Varghese N."/>
            <person name="Submissions S."/>
        </authorList>
    </citation>
    <scope>NUCLEOTIDE SEQUENCE [LARGE SCALE GENOMIC DNA]</scope>
    <source>
        <strain evidence="3 4">CGMCC 1.12174</strain>
        <strain evidence="2 5">DSM 26351</strain>
    </source>
</reference>
<dbReference type="STRING" id="1055723.SAMN05216293_2660"/>
<dbReference type="EMBL" id="FRAT01000007">
    <property type="protein sequence ID" value="SHL11249.1"/>
    <property type="molecule type" value="Genomic_DNA"/>
</dbReference>
<evidence type="ECO:0000313" key="5">
    <source>
        <dbReference type="Proteomes" id="UP000198940"/>
    </source>
</evidence>
<evidence type="ECO:0000313" key="3">
    <source>
        <dbReference type="EMBL" id="SHL11249.1"/>
    </source>
</evidence>
<name>A0A1M6XZE3_9FLAO</name>
<dbReference type="Proteomes" id="UP000198940">
    <property type="component" value="Unassembled WGS sequence"/>
</dbReference>
<dbReference type="Proteomes" id="UP000184031">
    <property type="component" value="Unassembled WGS sequence"/>
</dbReference>
<evidence type="ECO:0000256" key="1">
    <source>
        <dbReference type="SAM" id="MobiDB-lite"/>
    </source>
</evidence>
<evidence type="ECO:0000313" key="4">
    <source>
        <dbReference type="Proteomes" id="UP000184031"/>
    </source>
</evidence>
<feature type="region of interest" description="Disordered" evidence="1">
    <location>
        <begin position="25"/>
        <end position="47"/>
    </location>
</feature>
<feature type="compositionally biased region" description="Polar residues" evidence="1">
    <location>
        <begin position="26"/>
        <end position="47"/>
    </location>
</feature>
<dbReference type="AlphaFoldDB" id="A0A1M6XZE3"/>